<gene>
    <name evidence="2" type="ORF">CRE_20642</name>
</gene>
<proteinExistence type="predicted"/>
<keyword evidence="3" id="KW-1185">Reference proteome</keyword>
<dbReference type="AlphaFoldDB" id="E3NST2"/>
<dbReference type="OrthoDB" id="10265389at2759"/>
<sequence>MTRKKQKKDKKAAAAAAALNNEQKEKEDDLDMLEDIKRDEDLYISESDVTNISK</sequence>
<feature type="compositionally biased region" description="Basic residues" evidence="1">
    <location>
        <begin position="1"/>
        <end position="10"/>
    </location>
</feature>
<dbReference type="EMBL" id="DS270034">
    <property type="protein sequence ID" value="EFO90919.1"/>
    <property type="molecule type" value="Genomic_DNA"/>
</dbReference>
<reference evidence="2" key="1">
    <citation type="submission" date="2007-07" db="EMBL/GenBank/DDBJ databases">
        <title>PCAP assembly of the Caenorhabditis remanei genome.</title>
        <authorList>
            <consortium name="The Caenorhabditis remanei Sequencing Consortium"/>
            <person name="Wilson R.K."/>
        </authorList>
    </citation>
    <scope>NUCLEOTIDE SEQUENCE [LARGE SCALE GENOMIC DNA]</scope>
    <source>
        <strain evidence="2">PB4641</strain>
    </source>
</reference>
<dbReference type="HOGENOM" id="CLU_3052347_0_0_1"/>
<evidence type="ECO:0000256" key="1">
    <source>
        <dbReference type="SAM" id="MobiDB-lite"/>
    </source>
</evidence>
<evidence type="ECO:0000313" key="2">
    <source>
        <dbReference type="EMBL" id="EFO90919.1"/>
    </source>
</evidence>
<organism evidence="3">
    <name type="scientific">Caenorhabditis remanei</name>
    <name type="common">Caenorhabditis vulgaris</name>
    <dbReference type="NCBI Taxonomy" id="31234"/>
    <lineage>
        <taxon>Eukaryota</taxon>
        <taxon>Metazoa</taxon>
        <taxon>Ecdysozoa</taxon>
        <taxon>Nematoda</taxon>
        <taxon>Chromadorea</taxon>
        <taxon>Rhabditida</taxon>
        <taxon>Rhabditina</taxon>
        <taxon>Rhabditomorpha</taxon>
        <taxon>Rhabditoidea</taxon>
        <taxon>Rhabditidae</taxon>
        <taxon>Peloderinae</taxon>
        <taxon>Caenorhabditis</taxon>
    </lineage>
</organism>
<name>E3NST2_CAERE</name>
<protein>
    <submittedName>
        <fullName evidence="2">Uncharacterized protein</fullName>
    </submittedName>
</protein>
<dbReference type="Proteomes" id="UP000008281">
    <property type="component" value="Unassembled WGS sequence"/>
</dbReference>
<evidence type="ECO:0000313" key="3">
    <source>
        <dbReference type="Proteomes" id="UP000008281"/>
    </source>
</evidence>
<dbReference type="STRING" id="31234.E3NST2"/>
<feature type="region of interest" description="Disordered" evidence="1">
    <location>
        <begin position="1"/>
        <end position="31"/>
    </location>
</feature>
<dbReference type="InParanoid" id="E3NST2"/>
<accession>E3NST2</accession>